<dbReference type="AlphaFoldDB" id="A0ABD3UVS2"/>
<accession>A0ABD3UVS2</accession>
<feature type="region of interest" description="Disordered" evidence="1">
    <location>
        <begin position="688"/>
        <end position="727"/>
    </location>
</feature>
<comment type="caution">
    <text evidence="4">The sequence shown here is derived from an EMBL/GenBank/DDBJ whole genome shotgun (WGS) entry which is preliminary data.</text>
</comment>
<feature type="compositionally biased region" description="Polar residues" evidence="1">
    <location>
        <begin position="706"/>
        <end position="727"/>
    </location>
</feature>
<gene>
    <name evidence="4" type="ORF">ACJMK2_016241</name>
</gene>
<name>A0ABD3UVS2_SINWO</name>
<evidence type="ECO:0000313" key="5">
    <source>
        <dbReference type="Proteomes" id="UP001634394"/>
    </source>
</evidence>
<feature type="compositionally biased region" description="Low complexity" evidence="1">
    <location>
        <begin position="688"/>
        <end position="702"/>
    </location>
</feature>
<dbReference type="InterPro" id="IPR020864">
    <property type="entry name" value="MACPF"/>
</dbReference>
<dbReference type="Proteomes" id="UP001634394">
    <property type="component" value="Unassembled WGS sequence"/>
</dbReference>
<evidence type="ECO:0000256" key="2">
    <source>
        <dbReference type="SAM" id="SignalP"/>
    </source>
</evidence>
<reference evidence="4 5" key="1">
    <citation type="submission" date="2024-11" db="EMBL/GenBank/DDBJ databases">
        <title>Chromosome-level genome assembly of the freshwater bivalve Anodonta woodiana.</title>
        <authorList>
            <person name="Chen X."/>
        </authorList>
    </citation>
    <scope>NUCLEOTIDE SEQUENCE [LARGE SCALE GENOMIC DNA]</scope>
    <source>
        <strain evidence="4">MN2024</strain>
        <tissue evidence="4">Gills</tissue>
    </source>
</reference>
<dbReference type="GO" id="GO:0030670">
    <property type="term" value="C:phagocytic vesicle membrane"/>
    <property type="evidence" value="ECO:0007669"/>
    <property type="project" value="UniProtKB-SubCell"/>
</dbReference>
<sequence length="727" mass="81763">MVVHRWILPLCFVAGVMAGTYALPEVDTKHFEELPPESPRRCMLMMDHDIKLFEVLPGLGWDNLQNLEIGRVLLMNYSKCQMSDDGKYLLPNDAILIPVRQSNYDMVSEVIDTMSKYTSVTSKSININTKFVGPYFSVGGSYSNEHKTVRQQLSESQSVVVRSQARFVVYKINMQPDAALHPTFRNRILEIAKYVYMDEVKMARYLSQLLIRDFGTHVLISMEAGAAIVKEDFLDRYYVQSKNSTTDKTMLGANASVNFELLLANFDIGTSVMHRSEDQNTVTNDYEQSLRHSVVKTYGGMNFGASNISTNKWVKSLDSGLVAVDRAGDPLFSFVTPLLFPELPEFTVRKTQEVMKAEILNYYKINSYRGCTDPLSFNFDMKANIDDGSCNPPTDNKSLGGIYQMCTSIEIENGDLCLNDAHKNPKTGDNTCPTGYKQIQLISSEVSSVSYEPQCSQVLFWKFCHGTRTLTSLSNYTAYWCYTEMPDGENNSYKFGGVFTDDKANVLTNNHSCPPDYQSLEISERVFVCVSDDYDAFDFGNIFGGFFTCQVGNPYANSKLLYSDPQSWPKGCPTNYNEHLLTVIDGCEISYCMGSFIGNGTNQVVPNVIRPPYMDAPMPENAETSFVYLHEDTNTWFHNEEALDKLSNTEHLSSAMIMYIAHFKNWTTLPDWSSFNSLFTFNINQTTPSTSSALTSRLSRTPPTSDPTVTHSDPSSATKQSTVHGKN</sequence>
<evidence type="ECO:0000259" key="3">
    <source>
        <dbReference type="PROSITE" id="PS51412"/>
    </source>
</evidence>
<evidence type="ECO:0000313" key="4">
    <source>
        <dbReference type="EMBL" id="KAL3852623.1"/>
    </source>
</evidence>
<dbReference type="SMART" id="SM00457">
    <property type="entry name" value="MACPF"/>
    <property type="match status" value="1"/>
</dbReference>
<proteinExistence type="predicted"/>
<feature type="signal peptide" evidence="2">
    <location>
        <begin position="1"/>
        <end position="18"/>
    </location>
</feature>
<dbReference type="PROSITE" id="PS51412">
    <property type="entry name" value="MACPF_2"/>
    <property type="match status" value="1"/>
</dbReference>
<dbReference type="PANTHER" id="PTHR31463">
    <property type="entry name" value="MACROPHAGE-EXPRESSED GENE 1 PROTEIN"/>
    <property type="match status" value="1"/>
</dbReference>
<dbReference type="InterPro" id="IPR039707">
    <property type="entry name" value="MPEG1"/>
</dbReference>
<evidence type="ECO:0000256" key="1">
    <source>
        <dbReference type="SAM" id="MobiDB-lite"/>
    </source>
</evidence>
<feature type="domain" description="MACPF" evidence="3">
    <location>
        <begin position="28"/>
        <end position="366"/>
    </location>
</feature>
<dbReference type="EMBL" id="JBJQND010000015">
    <property type="protein sequence ID" value="KAL3852623.1"/>
    <property type="molecule type" value="Genomic_DNA"/>
</dbReference>
<dbReference type="GO" id="GO:0045087">
    <property type="term" value="P:innate immune response"/>
    <property type="evidence" value="ECO:0007669"/>
    <property type="project" value="UniProtKB-KW"/>
</dbReference>
<keyword evidence="2" id="KW-0732">Signal</keyword>
<organism evidence="4 5">
    <name type="scientific">Sinanodonta woodiana</name>
    <name type="common">Chinese pond mussel</name>
    <name type="synonym">Anodonta woodiana</name>
    <dbReference type="NCBI Taxonomy" id="1069815"/>
    <lineage>
        <taxon>Eukaryota</taxon>
        <taxon>Metazoa</taxon>
        <taxon>Spiralia</taxon>
        <taxon>Lophotrochozoa</taxon>
        <taxon>Mollusca</taxon>
        <taxon>Bivalvia</taxon>
        <taxon>Autobranchia</taxon>
        <taxon>Heteroconchia</taxon>
        <taxon>Palaeoheterodonta</taxon>
        <taxon>Unionida</taxon>
        <taxon>Unionoidea</taxon>
        <taxon>Unionidae</taxon>
        <taxon>Unioninae</taxon>
        <taxon>Sinanodonta</taxon>
    </lineage>
</organism>
<keyword evidence="5" id="KW-1185">Reference proteome</keyword>
<dbReference type="PANTHER" id="PTHR31463:SF1">
    <property type="entry name" value="MACROPHAGE-EXPRESSED GENE 1 PROTEIN"/>
    <property type="match status" value="1"/>
</dbReference>
<dbReference type="GO" id="GO:0002250">
    <property type="term" value="P:adaptive immune response"/>
    <property type="evidence" value="ECO:0007669"/>
    <property type="project" value="UniProtKB-KW"/>
</dbReference>
<dbReference type="Pfam" id="PF01823">
    <property type="entry name" value="MACPF"/>
    <property type="match status" value="1"/>
</dbReference>
<feature type="chain" id="PRO_5044797928" description="MACPF domain-containing protein" evidence="2">
    <location>
        <begin position="19"/>
        <end position="727"/>
    </location>
</feature>
<protein>
    <recommendedName>
        <fullName evidence="3">MACPF domain-containing protein</fullName>
    </recommendedName>
</protein>